<evidence type="ECO:0000313" key="3">
    <source>
        <dbReference type="Proteomes" id="UP000028488"/>
    </source>
</evidence>
<feature type="region of interest" description="Disordered" evidence="1">
    <location>
        <begin position="1"/>
        <end position="22"/>
    </location>
</feature>
<dbReference type="AlphaFoldDB" id="A0A076EM02"/>
<name>A0A076EM02_RHOOP</name>
<dbReference type="Proteomes" id="UP000028488">
    <property type="component" value="Chromosome"/>
</dbReference>
<evidence type="ECO:0000256" key="1">
    <source>
        <dbReference type="SAM" id="MobiDB-lite"/>
    </source>
</evidence>
<feature type="compositionally biased region" description="Basic and acidic residues" evidence="1">
    <location>
        <begin position="1"/>
        <end position="12"/>
    </location>
</feature>
<evidence type="ECO:0000313" key="2">
    <source>
        <dbReference type="EMBL" id="AII07175.1"/>
    </source>
</evidence>
<protein>
    <submittedName>
        <fullName evidence="2">Uncharacterized protein</fullName>
    </submittedName>
</protein>
<sequence length="66" mass="7253">MSDRDASIFESERELDEESVRKAQRTVAHHSIDAEDCRMLLAALGIPLVRDHDNESLSGTAGAESL</sequence>
<accession>A0A076EM02</accession>
<dbReference type="RefSeq" id="WP_037236200.1">
    <property type="nucleotide sequence ID" value="NZ_CP008947.1"/>
</dbReference>
<reference evidence="2 3" key="1">
    <citation type="submission" date="2014-07" db="EMBL/GenBank/DDBJ databases">
        <title>Genome Sequence of Rhodococcus opacus Strain R7, a Biodegrader of Mono- and Polycyclic Aromatic Hydrocarbons.</title>
        <authorList>
            <person name="Di Gennaro P."/>
            <person name="Zampolli J."/>
            <person name="Presti I."/>
            <person name="Cappelletti M."/>
            <person name="D'Ursi P."/>
            <person name="Orro A."/>
            <person name="Mezzelani A."/>
            <person name="Milanesi L."/>
        </authorList>
    </citation>
    <scope>NUCLEOTIDE SEQUENCE [LARGE SCALE GENOMIC DNA]</scope>
    <source>
        <strain evidence="2 3">R7</strain>
    </source>
</reference>
<organism evidence="2 3">
    <name type="scientific">Rhodococcus opacus</name>
    <name type="common">Nocardia opaca</name>
    <dbReference type="NCBI Taxonomy" id="37919"/>
    <lineage>
        <taxon>Bacteria</taxon>
        <taxon>Bacillati</taxon>
        <taxon>Actinomycetota</taxon>
        <taxon>Actinomycetes</taxon>
        <taxon>Mycobacteriales</taxon>
        <taxon>Nocardiaceae</taxon>
        <taxon>Rhodococcus</taxon>
    </lineage>
</organism>
<dbReference type="EMBL" id="CP008947">
    <property type="protein sequence ID" value="AII07175.1"/>
    <property type="molecule type" value="Genomic_DNA"/>
</dbReference>
<gene>
    <name evidence="2" type="ORF">EP51_21985</name>
</gene>
<proteinExistence type="predicted"/>